<dbReference type="EC" id="3.2.1.18" evidence="3"/>
<dbReference type="Pfam" id="PF13088">
    <property type="entry name" value="BNR_2"/>
    <property type="match status" value="1"/>
</dbReference>
<evidence type="ECO:0000256" key="1">
    <source>
        <dbReference type="ARBA" id="ARBA00000427"/>
    </source>
</evidence>
<dbReference type="Pfam" id="PF14873">
    <property type="entry name" value="BNR_assoc_N"/>
    <property type="match status" value="1"/>
</dbReference>
<dbReference type="GO" id="GO:0016020">
    <property type="term" value="C:membrane"/>
    <property type="evidence" value="ECO:0007669"/>
    <property type="project" value="TreeGrafter"/>
</dbReference>
<evidence type="ECO:0000256" key="3">
    <source>
        <dbReference type="ARBA" id="ARBA00012733"/>
    </source>
</evidence>
<dbReference type="GO" id="GO:0006689">
    <property type="term" value="P:ganglioside catabolic process"/>
    <property type="evidence" value="ECO:0007669"/>
    <property type="project" value="TreeGrafter"/>
</dbReference>
<dbReference type="PANTHER" id="PTHR10628">
    <property type="entry name" value="SIALIDASE"/>
    <property type="match status" value="1"/>
</dbReference>
<keyword evidence="4" id="KW-0732">Signal</keyword>
<dbReference type="InterPro" id="IPR036278">
    <property type="entry name" value="Sialidase_sf"/>
</dbReference>
<dbReference type="Gene3D" id="2.120.10.10">
    <property type="match status" value="1"/>
</dbReference>
<dbReference type="InterPro" id="IPR011040">
    <property type="entry name" value="Sialidase"/>
</dbReference>
<sequence>MKILLSLILPLLVLPVLTSCQGRPAKSPITVEARQPRLPVLSGKARNKVLVSKVEVPAAAGPVTVTALDISLEGTTRLADIKRVEVLYSPTDEFADARVFGSRSDVRDDLTVLGEQSLDAGTNYFWLSVELKGTPELSHRIAATLNELHFTDGSKVPVATDPASRPQRIGVALRQHGDDGVDTYRIPGLATTNEGTLIAVYDVRYDDPVDLQENIDVGLSRSTDGGQSWEQMKIIMDMGTYGGLPEDQNGIGDPAVLVDRNTNTIWVASLWFHGHPGERAWNASAPGLAPAETGQLMLVKSEDDGLTWSDPINVTPQLKHPDWQLFFNGPGSGITLEDGTLVFAAQYKDADRVPHSTIIYSKDGGKNWSVGTGAKSETTEAQVVELSDGSLMLNMRDDRNRANRQDSLNGRSVAITRDLGATWTEHPTSRSALPASNCMASIIGVDHPERGKLLFFSNPNTKVNRDHITVKTSLDDGMTWPTAHQLELYEENTYGYSCLTRIDEHHIGILYEGSKELYFEKIHLDELLNEE</sequence>
<feature type="domain" description="Sialidase" evidence="5">
    <location>
        <begin position="213"/>
        <end position="503"/>
    </location>
</feature>
<dbReference type="CDD" id="cd15482">
    <property type="entry name" value="Sialidase_non-viral"/>
    <property type="match status" value="1"/>
</dbReference>
<organism evidence="7 8">
    <name type="scientific">Neolewinella marina</name>
    <dbReference type="NCBI Taxonomy" id="438751"/>
    <lineage>
        <taxon>Bacteria</taxon>
        <taxon>Pseudomonadati</taxon>
        <taxon>Bacteroidota</taxon>
        <taxon>Saprospiria</taxon>
        <taxon>Saprospirales</taxon>
        <taxon>Lewinellaceae</taxon>
        <taxon>Neolewinella</taxon>
    </lineage>
</organism>
<dbReference type="InterPro" id="IPR026856">
    <property type="entry name" value="Sialidase_fam"/>
</dbReference>
<dbReference type="EMBL" id="PDLO01000007">
    <property type="protein sequence ID" value="PHK97687.1"/>
    <property type="molecule type" value="Genomic_DNA"/>
</dbReference>
<dbReference type="OrthoDB" id="7294637at2"/>
<comment type="caution">
    <text evidence="7">The sequence shown here is derived from an EMBL/GenBank/DDBJ whole genome shotgun (WGS) entry which is preliminary data.</text>
</comment>
<dbReference type="RefSeq" id="WP_099107341.1">
    <property type="nucleotide sequence ID" value="NZ_JAATJF010000005.1"/>
</dbReference>
<proteinExistence type="inferred from homology"/>
<dbReference type="PANTHER" id="PTHR10628:SF30">
    <property type="entry name" value="EXO-ALPHA-SIALIDASE"/>
    <property type="match status" value="1"/>
</dbReference>
<keyword evidence="8" id="KW-1185">Reference proteome</keyword>
<comment type="similarity">
    <text evidence="2">Belongs to the glycosyl hydrolase 33 family.</text>
</comment>
<comment type="catalytic activity">
    <reaction evidence="1">
        <text>Hydrolysis of alpha-(2-&gt;3)-, alpha-(2-&gt;6)-, alpha-(2-&gt;8)- glycosidic linkages of terminal sialic acid residues in oligosaccharides, glycoproteins, glycolipids, colominic acid and synthetic substrates.</text>
        <dbReference type="EC" id="3.2.1.18"/>
    </reaction>
</comment>
<evidence type="ECO:0000256" key="4">
    <source>
        <dbReference type="SAM" id="SignalP"/>
    </source>
</evidence>
<gene>
    <name evidence="7" type="ORF">CGL56_14770</name>
</gene>
<dbReference type="AlphaFoldDB" id="A0A2G0CCQ2"/>
<dbReference type="GO" id="GO:0009313">
    <property type="term" value="P:oligosaccharide catabolic process"/>
    <property type="evidence" value="ECO:0007669"/>
    <property type="project" value="TreeGrafter"/>
</dbReference>
<evidence type="ECO:0000259" key="5">
    <source>
        <dbReference type="Pfam" id="PF13088"/>
    </source>
</evidence>
<feature type="chain" id="PRO_5013713012" description="exo-alpha-sialidase" evidence="4">
    <location>
        <begin position="23"/>
        <end position="531"/>
    </location>
</feature>
<dbReference type="Proteomes" id="UP000226437">
    <property type="component" value="Unassembled WGS sequence"/>
</dbReference>
<dbReference type="PROSITE" id="PS51257">
    <property type="entry name" value="PROKAR_LIPOPROTEIN"/>
    <property type="match status" value="1"/>
</dbReference>
<feature type="signal peptide" evidence="4">
    <location>
        <begin position="1"/>
        <end position="22"/>
    </location>
</feature>
<dbReference type="GO" id="GO:0004308">
    <property type="term" value="F:exo-alpha-sialidase activity"/>
    <property type="evidence" value="ECO:0007669"/>
    <property type="project" value="UniProtKB-EC"/>
</dbReference>
<name>A0A2G0CCQ2_9BACT</name>
<evidence type="ECO:0000259" key="6">
    <source>
        <dbReference type="Pfam" id="PF14873"/>
    </source>
</evidence>
<dbReference type="Gene3D" id="2.60.40.1290">
    <property type="match status" value="2"/>
</dbReference>
<feature type="domain" description="Sialidase N-terminal" evidence="6">
    <location>
        <begin position="30"/>
        <end position="150"/>
    </location>
</feature>
<reference evidence="7 8" key="1">
    <citation type="submission" date="2017-10" db="EMBL/GenBank/DDBJ databases">
        <title>The draft genome sequence of Lewinella marina KCTC 32374.</title>
        <authorList>
            <person name="Wang K."/>
        </authorList>
    </citation>
    <scope>NUCLEOTIDE SEQUENCE [LARGE SCALE GENOMIC DNA]</scope>
    <source>
        <strain evidence="7 8">MKG-38</strain>
    </source>
</reference>
<dbReference type="SUPFAM" id="SSF50939">
    <property type="entry name" value="Sialidases"/>
    <property type="match status" value="1"/>
</dbReference>
<evidence type="ECO:0000313" key="8">
    <source>
        <dbReference type="Proteomes" id="UP000226437"/>
    </source>
</evidence>
<dbReference type="InterPro" id="IPR029456">
    <property type="entry name" value="Sialidase_N"/>
</dbReference>
<evidence type="ECO:0000256" key="2">
    <source>
        <dbReference type="ARBA" id="ARBA00009348"/>
    </source>
</evidence>
<dbReference type="GO" id="GO:0005737">
    <property type="term" value="C:cytoplasm"/>
    <property type="evidence" value="ECO:0007669"/>
    <property type="project" value="TreeGrafter"/>
</dbReference>
<protein>
    <recommendedName>
        <fullName evidence="3">exo-alpha-sialidase</fullName>
        <ecNumber evidence="3">3.2.1.18</ecNumber>
    </recommendedName>
</protein>
<evidence type="ECO:0000313" key="7">
    <source>
        <dbReference type="EMBL" id="PHK97687.1"/>
    </source>
</evidence>
<accession>A0A2G0CCQ2</accession>